<accession>A0A1Q9LEU7</accession>
<feature type="compositionally biased region" description="Pro residues" evidence="1">
    <location>
        <begin position="289"/>
        <end position="303"/>
    </location>
</feature>
<dbReference type="Proteomes" id="UP000186040">
    <property type="component" value="Unassembled WGS sequence"/>
</dbReference>
<dbReference type="InterPro" id="IPR053024">
    <property type="entry name" value="Fungal_surface_NADase"/>
</dbReference>
<feature type="region of interest" description="Disordered" evidence="1">
    <location>
        <begin position="263"/>
        <end position="1005"/>
    </location>
</feature>
<name>A0A1Q9LEU7_9PSEU</name>
<feature type="compositionally biased region" description="Low complexity" evidence="1">
    <location>
        <begin position="347"/>
        <end position="374"/>
    </location>
</feature>
<dbReference type="OrthoDB" id="275232at2"/>
<feature type="compositionally biased region" description="Basic and acidic residues" evidence="1">
    <location>
        <begin position="558"/>
        <end position="575"/>
    </location>
</feature>
<dbReference type="GO" id="GO:0050135">
    <property type="term" value="F:NADP+ nucleosidase activity"/>
    <property type="evidence" value="ECO:0007669"/>
    <property type="project" value="InterPro"/>
</dbReference>
<dbReference type="Pfam" id="PF14021">
    <property type="entry name" value="TNT"/>
    <property type="match status" value="1"/>
</dbReference>
<feature type="compositionally biased region" description="Low complexity" evidence="1">
    <location>
        <begin position="501"/>
        <end position="517"/>
    </location>
</feature>
<proteinExistence type="predicted"/>
<organism evidence="3 4">
    <name type="scientific">Actinokineospora bangkokensis</name>
    <dbReference type="NCBI Taxonomy" id="1193682"/>
    <lineage>
        <taxon>Bacteria</taxon>
        <taxon>Bacillati</taxon>
        <taxon>Actinomycetota</taxon>
        <taxon>Actinomycetes</taxon>
        <taxon>Pseudonocardiales</taxon>
        <taxon>Pseudonocardiaceae</taxon>
        <taxon>Actinokineospora</taxon>
    </lineage>
</organism>
<evidence type="ECO:0000259" key="2">
    <source>
        <dbReference type="Pfam" id="PF14021"/>
    </source>
</evidence>
<feature type="compositionally biased region" description="Basic and acidic residues" evidence="1">
    <location>
        <begin position="719"/>
        <end position="738"/>
    </location>
</feature>
<feature type="compositionally biased region" description="Low complexity" evidence="1">
    <location>
        <begin position="418"/>
        <end position="432"/>
    </location>
</feature>
<feature type="compositionally biased region" description="Low complexity" evidence="1">
    <location>
        <begin position="1199"/>
        <end position="1213"/>
    </location>
</feature>
<feature type="region of interest" description="Disordered" evidence="1">
    <location>
        <begin position="1020"/>
        <end position="1049"/>
    </location>
</feature>
<evidence type="ECO:0000256" key="1">
    <source>
        <dbReference type="SAM" id="MobiDB-lite"/>
    </source>
</evidence>
<sequence length="1334" mass="140374">MAQPTQLNPTEQDALVKQIGLALLRAAPEGWQSITVEYRALGRYTEVVGRVAFAGGGTEPVPIAQETAALFGRLRAGMYREGRGTWYNARYQLDQPSAYNLEYDRDEPQWTNPPPPPAYADDLRTFPRDEENVPEWLTRRMAALKPPFRVARIFDGPGPDGRPSVNRPPVTDADREAVLRYLDSAPLPLPPRGYDTDLLDEAGAQSVPVAFHTDGVWIWHAAVNYYLRTHGVAPEPDLVEHARRAEFTVPEVPEQALHGAASFLTRGRPPRPPVPPEAPAEQPPAAEAPEPPAAPEPEQPPAAPEQAGQAEQAGHSSERSFDAFADARPAEQAPAPWDRPPAEDAPRPAQWAGASGLPGAAAAPEQAAAAPQPGGLAGGQPGGLFEQPAEGRRALRADDSPFQEAAAFQAEEDSREQAPAAPDHAGDPAFAARAEQAPPPDPAFGRQPADDQAEYTGQEPEVEQEQPDPRFAAGEPSGFGGRDADQPEDYAAQGAAEQRADFAPAAFGAEAGDAPAFEGRDRQDSGFGGRGAAPGGFAPAGNGHDFRAGDGGQAGNGHDFRARDAHQDERGREEFTPGGFGGREDEGGHGGPGFAAQGDDAGEQAEHGQHAAEPAAEGGRRRRSEEPAADDSGFGHQQPAHGGGDFREPGGFDDPQGRAAGFGAQGPDFGQHEAPDQDDRFAPRGEAFGGRGAAFAGGEDFRTHDAPGHGDAPVQGGQFDERGGAPAHGERPEGDHGDGFAPQGDSGPAFGQTTEGGYGEAPGTPFAPQDNGFGQQHTAEGDYAEAQGGQFAQQGGGSGFDDDRNAQFARDNDFGRQHTAEGDYSDQFAPQGHQPAEGSYGDTPGAHDQQHTAEGNYGDQFAPQGHQPAESGYSDAQGAQFGQDNAFGHQHTAEGNQFAAQGQQHPEGGYGETPGAHGQQHTAEGGYGEAPAAQHTAEGDYSEARGAQDDFRQHPEGDSGFAGRDAGFRQAPEGGFDGGAEFGGRGFGQERPDFGGAPFQPAAGAPERPIAAEEPVELFTHPDQSNPGEGAPQQSAPPAAALPSSGDPAQAVAGLRARLDELGVPAQRYQLGAAGPRAWTLEQTGEGWRVGWYDQGFVAPAVFEDVADASAFLLGKVLLDTGQTAAEVGQSTMQASLADLMADDDEAQEQAPPQQRFGPPPGGFGGQEPGLPTRQPAPAPVPEEVFAQPRPAPARRPDPAQQVQQAQQQGASRRPQDWPIQPRQGEPPLTLFRGKQLLELPPGTEIDRYGEPSGNLTYAAGTPFERRSLVPDWVGRPYRAYRVIKPTEVLTGVAIPWFDQPGGGTAYLLAGSIAELLDTGHLIEVNDREAPTRP</sequence>
<feature type="compositionally biased region" description="Basic and acidic residues" evidence="1">
    <location>
        <begin position="389"/>
        <end position="399"/>
    </location>
</feature>
<feature type="compositionally biased region" description="Polar residues" evidence="1">
    <location>
        <begin position="893"/>
        <end position="904"/>
    </location>
</feature>
<protein>
    <recommendedName>
        <fullName evidence="2">TNT domain-containing protein</fullName>
    </recommendedName>
</protein>
<feature type="region of interest" description="Disordered" evidence="1">
    <location>
        <begin position="1145"/>
        <end position="1233"/>
    </location>
</feature>
<feature type="compositionally biased region" description="Basic and acidic residues" evidence="1">
    <location>
        <begin position="942"/>
        <end position="957"/>
    </location>
</feature>
<feature type="compositionally biased region" description="Low complexity" evidence="1">
    <location>
        <begin position="994"/>
        <end position="1005"/>
    </location>
</feature>
<dbReference type="EMBL" id="MKQR01000026">
    <property type="protein sequence ID" value="OLR90543.1"/>
    <property type="molecule type" value="Genomic_DNA"/>
</dbReference>
<feature type="compositionally biased region" description="Basic and acidic residues" evidence="1">
    <location>
        <begin position="801"/>
        <end position="821"/>
    </location>
</feature>
<dbReference type="InterPro" id="IPR036170">
    <property type="entry name" value="YezG-like_sf"/>
</dbReference>
<dbReference type="PANTHER" id="PTHR42059">
    <property type="entry name" value="TNT DOMAIN-CONTAINING PROTEIN"/>
    <property type="match status" value="1"/>
</dbReference>
<keyword evidence="4" id="KW-1185">Reference proteome</keyword>
<evidence type="ECO:0000313" key="3">
    <source>
        <dbReference type="EMBL" id="OLR90543.1"/>
    </source>
</evidence>
<gene>
    <name evidence="3" type="ORF">BJP25_28350</name>
</gene>
<evidence type="ECO:0000313" key="4">
    <source>
        <dbReference type="Proteomes" id="UP000186040"/>
    </source>
</evidence>
<feature type="compositionally biased region" description="Basic and acidic residues" evidence="1">
    <location>
        <begin position="699"/>
        <end position="708"/>
    </location>
</feature>
<feature type="compositionally biased region" description="Gly residues" evidence="1">
    <location>
        <begin position="975"/>
        <end position="987"/>
    </location>
</feature>
<feature type="compositionally biased region" description="Basic and acidic residues" evidence="1">
    <location>
        <begin position="670"/>
        <end position="683"/>
    </location>
</feature>
<reference evidence="3 4" key="1">
    <citation type="submission" date="2016-10" db="EMBL/GenBank/DDBJ databases">
        <title>The Draft Genome Sequence of Actinokineospora bangkokensis 44EHWT reveals the biosynthetic pathway of antifungal compounds Thailandins with unusual extender unit butylmalonyl-CoA.</title>
        <authorList>
            <person name="Greule A."/>
            <person name="Intra B."/>
            <person name="Flemming S."/>
            <person name="Rommel M.G."/>
            <person name="Panbangred W."/>
            <person name="Bechthold A."/>
        </authorList>
    </citation>
    <scope>NUCLEOTIDE SEQUENCE [LARGE SCALE GENOMIC DNA]</scope>
    <source>
        <strain evidence="3 4">44EHW</strain>
    </source>
</reference>
<dbReference type="STRING" id="1193682.BJP25_28350"/>
<feature type="compositionally biased region" description="Low complexity" evidence="1">
    <location>
        <begin position="304"/>
        <end position="313"/>
    </location>
</feature>
<dbReference type="RefSeq" id="WP_075977217.1">
    <property type="nucleotide sequence ID" value="NZ_MKQR01000026.1"/>
</dbReference>
<dbReference type="SUPFAM" id="SSF160424">
    <property type="entry name" value="BH3703-like"/>
    <property type="match status" value="1"/>
</dbReference>
<feature type="compositionally biased region" description="Pro residues" evidence="1">
    <location>
        <begin position="270"/>
        <end position="282"/>
    </location>
</feature>
<dbReference type="InterPro" id="IPR025331">
    <property type="entry name" value="TNT"/>
</dbReference>
<feature type="domain" description="TNT" evidence="2">
    <location>
        <begin position="1239"/>
        <end position="1325"/>
    </location>
</feature>
<dbReference type="PANTHER" id="PTHR42059:SF1">
    <property type="entry name" value="TNT DOMAIN-CONTAINING PROTEIN"/>
    <property type="match status" value="1"/>
</dbReference>
<comment type="caution">
    <text evidence="3">The sequence shown here is derived from an EMBL/GenBank/DDBJ whole genome shotgun (WGS) entry which is preliminary data.</text>
</comment>
<feature type="compositionally biased region" description="Low complexity" evidence="1">
    <location>
        <begin position="1027"/>
        <end position="1049"/>
    </location>
</feature>